<dbReference type="InterPro" id="IPR014756">
    <property type="entry name" value="Ig_E-set"/>
</dbReference>
<dbReference type="Proteomes" id="UP001152592">
    <property type="component" value="Unassembled WGS sequence"/>
</dbReference>
<dbReference type="InterPro" id="IPR014752">
    <property type="entry name" value="Arrestin-like_C"/>
</dbReference>
<dbReference type="SMART" id="SM00786">
    <property type="entry name" value="SHR3_chaperone"/>
    <property type="match status" value="1"/>
</dbReference>
<dbReference type="EMBL" id="CAJVPD010000022">
    <property type="protein sequence ID" value="CAG8243022.1"/>
    <property type="molecule type" value="Genomic_DNA"/>
</dbReference>
<keyword evidence="2" id="KW-1133">Transmembrane helix</keyword>
<evidence type="ECO:0000259" key="3">
    <source>
        <dbReference type="SMART" id="SM01017"/>
    </source>
</evidence>
<organism evidence="4 5">
    <name type="scientific">Penicillium salamii</name>
    <dbReference type="NCBI Taxonomy" id="1612424"/>
    <lineage>
        <taxon>Eukaryota</taxon>
        <taxon>Fungi</taxon>
        <taxon>Dikarya</taxon>
        <taxon>Ascomycota</taxon>
        <taxon>Pezizomycotina</taxon>
        <taxon>Eurotiomycetes</taxon>
        <taxon>Eurotiomycetidae</taxon>
        <taxon>Eurotiales</taxon>
        <taxon>Aspergillaceae</taxon>
        <taxon>Penicillium</taxon>
    </lineage>
</organism>
<dbReference type="GO" id="GO:0006888">
    <property type="term" value="P:endoplasmic reticulum to Golgi vesicle-mediated transport"/>
    <property type="evidence" value="ECO:0007669"/>
    <property type="project" value="TreeGrafter"/>
</dbReference>
<evidence type="ECO:0000256" key="2">
    <source>
        <dbReference type="SAM" id="Phobius"/>
    </source>
</evidence>
<gene>
    <name evidence="4" type="ORF">PSALAMII_LOCUS538</name>
</gene>
<feature type="compositionally biased region" description="Low complexity" evidence="1">
    <location>
        <begin position="1034"/>
        <end position="1047"/>
    </location>
</feature>
<protein>
    <recommendedName>
        <fullName evidence="3">Arrestin C-terminal-like domain-containing protein</fullName>
    </recommendedName>
</protein>
<feature type="compositionally biased region" description="Low complexity" evidence="1">
    <location>
        <begin position="358"/>
        <end position="388"/>
    </location>
</feature>
<dbReference type="InterPro" id="IPR013248">
    <property type="entry name" value="Psh3/Shr3"/>
</dbReference>
<dbReference type="SMART" id="SM01017">
    <property type="entry name" value="Arrestin_C"/>
    <property type="match status" value="1"/>
</dbReference>
<keyword evidence="2" id="KW-0472">Membrane</keyword>
<feature type="compositionally biased region" description="Polar residues" evidence="1">
    <location>
        <begin position="631"/>
        <end position="647"/>
    </location>
</feature>
<feature type="compositionally biased region" description="Low complexity" evidence="1">
    <location>
        <begin position="323"/>
        <end position="340"/>
    </location>
</feature>
<evidence type="ECO:0000313" key="4">
    <source>
        <dbReference type="EMBL" id="CAG8243022.1"/>
    </source>
</evidence>
<feature type="compositionally biased region" description="Basic and acidic residues" evidence="1">
    <location>
        <begin position="1017"/>
        <end position="1033"/>
    </location>
</feature>
<feature type="compositionally biased region" description="Basic and acidic residues" evidence="1">
    <location>
        <begin position="715"/>
        <end position="726"/>
    </location>
</feature>
<sequence>MSSRSPPPGLSQTSRSPPVSSLFLLFSSILRLARAPQSHIPPLCLILFYAFISARLAPRFPRHWSLALNIPHPITHLILIPTRSTLPVPGGGPPSQIAVVCLCVMSANPPTQPTLPPSRNRNSLLSKFRSPLGQRNRGITDFYIDPDDPWRSYFPGDVIKGTVVVTVVRPVRITHIVVCLHGYVKVFKNAIPAGEATPDLGFLGPGRGRRGAEYMGNGLATLFEDEVVLCGDGRLKEGIYKFRFEMGLPPYALPSSINFERGIIGYSLTSTLTRPTTMNPTLTCRRRVNLLENIDIAPFPAPKARIVTLEPISKRSKTRSKTKSQSSDATAAPDTSSIDTPISGAAPSVDARPPLSPSPSNVSSSSRPSESSLSFQIASDPSSSASTSGRNSESRSATASVSDKTITAKAELLRAGVLPGDTLPITVTINHFKQVRSAHGIMVTLYRQGRIDLHPAIPVGSTAAGKKPVYEDCYPRSRTGLGGLTLGTSRTSSTFRKDLSQTFAPLIVDPSNMTAVVKTSIRIPEDAFPTITRVPGAMINFRYYVEVVTDLRGKITSPDRFIPRFNMVSGGTNFSPSGQVLNPTDSNGVTANWAGNILDTDAIRREKGVISVAFEVVIGTRDSQRGKTKRTSSTAGDSTMSQMAPPTSTMVVNPVDGEEWPEASPLPNPHSDHGIQEDYFHEEEEHWAEHPEEYSENFQPMEPMLAPPELEEPVDEKARVRRHEEALLPSQPPGEDDAGPSTSPTDVPTAPVLPDDHHLQDYEHLPSPDTTGRPHITRSADSMQTVVVNGTAGPSEPGASDDKQELERHRLQDQVSAPQDEPEPEQAGPSAPVFDEDDQLVGGTAHADESLPRYQPTCFFLGIIFSLFPYDYPILWSTVTTPAAHYDYLEAHLRFLHASPPLIPRILHIVIFLGLAGLLTKLYKPSESNMLFDGASLVLYMCGVTVYIANIVKGLRLASAGQYGAELATTPDEKEQILGREDSLKVLSASNTILALVLVGILVLQAGQWYAERKDAQETESFAKDKKEEKESADSGATSGTSTATTGKPGRQGSQRKRGN</sequence>
<evidence type="ECO:0000256" key="1">
    <source>
        <dbReference type="SAM" id="MobiDB-lite"/>
    </source>
</evidence>
<reference evidence="4" key="1">
    <citation type="submission" date="2021-07" db="EMBL/GenBank/DDBJ databases">
        <authorList>
            <person name="Branca A.L. A."/>
        </authorList>
    </citation>
    <scope>NUCLEOTIDE SEQUENCE</scope>
</reference>
<dbReference type="Pfam" id="PF08229">
    <property type="entry name" value="SHR3_chaperone"/>
    <property type="match status" value="1"/>
</dbReference>
<dbReference type="AlphaFoldDB" id="A0A9W4I4V2"/>
<dbReference type="PANTHER" id="PTHR28228:SF1">
    <property type="entry name" value="SECRETORY COMPONENT PROTEIN SHR3"/>
    <property type="match status" value="1"/>
</dbReference>
<dbReference type="InterPro" id="IPR011021">
    <property type="entry name" value="Arrestin-like_N"/>
</dbReference>
<dbReference type="Pfam" id="PF02752">
    <property type="entry name" value="Arrestin_C"/>
    <property type="match status" value="1"/>
</dbReference>
<dbReference type="Gene3D" id="2.60.40.640">
    <property type="match status" value="2"/>
</dbReference>
<dbReference type="GO" id="GO:0051082">
    <property type="term" value="F:unfolded protein binding"/>
    <property type="evidence" value="ECO:0007669"/>
    <property type="project" value="TreeGrafter"/>
</dbReference>
<feature type="compositionally biased region" description="Basic and acidic residues" evidence="1">
    <location>
        <begin position="800"/>
        <end position="812"/>
    </location>
</feature>
<name>A0A9W4I4V2_9EURO</name>
<feature type="compositionally biased region" description="Basic and acidic residues" evidence="1">
    <location>
        <begin position="754"/>
        <end position="766"/>
    </location>
</feature>
<proteinExistence type="predicted"/>
<evidence type="ECO:0000313" key="5">
    <source>
        <dbReference type="Proteomes" id="UP001152592"/>
    </source>
</evidence>
<feature type="transmembrane region" description="Helical" evidence="2">
    <location>
        <begin position="930"/>
        <end position="949"/>
    </location>
</feature>
<dbReference type="GO" id="GO:0005789">
    <property type="term" value="C:endoplasmic reticulum membrane"/>
    <property type="evidence" value="ECO:0007669"/>
    <property type="project" value="TreeGrafter"/>
</dbReference>
<keyword evidence="2" id="KW-0812">Transmembrane</keyword>
<dbReference type="PANTHER" id="PTHR28228">
    <property type="entry name" value="SECRETORY COMPONENT PROTEIN SHR3"/>
    <property type="match status" value="1"/>
</dbReference>
<dbReference type="InterPro" id="IPR011022">
    <property type="entry name" value="Arrestin_C-like"/>
</dbReference>
<feature type="transmembrane region" description="Helical" evidence="2">
    <location>
        <begin position="902"/>
        <end position="923"/>
    </location>
</feature>
<accession>A0A9W4I4V2</accession>
<feature type="transmembrane region" description="Helical" evidence="2">
    <location>
        <begin position="986"/>
        <end position="1004"/>
    </location>
</feature>
<dbReference type="OrthoDB" id="4802432at2759"/>
<feature type="region of interest" description="Disordered" evidence="1">
    <location>
        <begin position="310"/>
        <end position="404"/>
    </location>
</feature>
<feature type="region of interest" description="Disordered" evidence="1">
    <location>
        <begin position="621"/>
        <end position="647"/>
    </location>
</feature>
<feature type="compositionally biased region" description="Basic and acidic residues" evidence="1">
    <location>
        <begin position="682"/>
        <end position="693"/>
    </location>
</feature>
<dbReference type="Pfam" id="PF00339">
    <property type="entry name" value="Arrestin_N"/>
    <property type="match status" value="1"/>
</dbReference>
<feature type="domain" description="Arrestin C-terminal-like" evidence="3">
    <location>
        <begin position="402"/>
        <end position="558"/>
    </location>
</feature>
<feature type="region of interest" description="Disordered" evidence="1">
    <location>
        <begin position="1017"/>
        <end position="1060"/>
    </location>
</feature>
<comment type="caution">
    <text evidence="4">The sequence shown here is derived from an EMBL/GenBank/DDBJ whole genome shotgun (WGS) entry which is preliminary data.</text>
</comment>
<feature type="compositionally biased region" description="Polar residues" evidence="1">
    <location>
        <begin position="779"/>
        <end position="788"/>
    </location>
</feature>
<feature type="compositionally biased region" description="Polar residues" evidence="1">
    <location>
        <begin position="389"/>
        <end position="404"/>
    </location>
</feature>
<feature type="region of interest" description="Disordered" evidence="1">
    <location>
        <begin position="682"/>
        <end position="837"/>
    </location>
</feature>
<dbReference type="SUPFAM" id="SSF81296">
    <property type="entry name" value="E set domains"/>
    <property type="match status" value="1"/>
</dbReference>